<comment type="caution">
    <text evidence="2">The sequence shown here is derived from an EMBL/GenBank/DDBJ whole genome shotgun (WGS) entry which is preliminary data.</text>
</comment>
<accession>A0A8X8AZ55</accession>
<feature type="signal peptide" evidence="1">
    <location>
        <begin position="1"/>
        <end position="18"/>
    </location>
</feature>
<feature type="chain" id="PRO_5036457453" evidence="1">
    <location>
        <begin position="19"/>
        <end position="107"/>
    </location>
</feature>
<protein>
    <submittedName>
        <fullName evidence="2">Uncharacterized protein</fullName>
    </submittedName>
</protein>
<sequence>MALTYAWSKIMIMWHAHCWLFLNHYGLPKSKNLESRGSRHHFNHPTLGQLVYYMAVRYKRTKSSLTERLFFSSSKSLDPNRADPSLKLAMEYPKWTEEKTNICMSEC</sequence>
<evidence type="ECO:0000256" key="1">
    <source>
        <dbReference type="SAM" id="SignalP"/>
    </source>
</evidence>
<reference evidence="2 3" key="1">
    <citation type="submission" date="2020-02" db="EMBL/GenBank/DDBJ databases">
        <authorList>
            <person name="Ma Q."/>
            <person name="Huang Y."/>
            <person name="Song X."/>
            <person name="Pei D."/>
        </authorList>
    </citation>
    <scope>NUCLEOTIDE SEQUENCE [LARGE SCALE GENOMIC DNA]</scope>
    <source>
        <strain evidence="2">Sxm20200214</strain>
        <tissue evidence="2">Leaf</tissue>
    </source>
</reference>
<name>A0A8X8AZ55_BRACI</name>
<proteinExistence type="predicted"/>
<dbReference type="Proteomes" id="UP000886595">
    <property type="component" value="Unassembled WGS sequence"/>
</dbReference>
<gene>
    <name evidence="2" type="ORF">Bca52824_019044</name>
</gene>
<evidence type="ECO:0000313" key="3">
    <source>
        <dbReference type="Proteomes" id="UP000886595"/>
    </source>
</evidence>
<dbReference type="EMBL" id="JAAMPC010000004">
    <property type="protein sequence ID" value="KAG2315922.1"/>
    <property type="molecule type" value="Genomic_DNA"/>
</dbReference>
<organism evidence="2 3">
    <name type="scientific">Brassica carinata</name>
    <name type="common">Ethiopian mustard</name>
    <name type="synonym">Abyssinian cabbage</name>
    <dbReference type="NCBI Taxonomy" id="52824"/>
    <lineage>
        <taxon>Eukaryota</taxon>
        <taxon>Viridiplantae</taxon>
        <taxon>Streptophyta</taxon>
        <taxon>Embryophyta</taxon>
        <taxon>Tracheophyta</taxon>
        <taxon>Spermatophyta</taxon>
        <taxon>Magnoliopsida</taxon>
        <taxon>eudicotyledons</taxon>
        <taxon>Gunneridae</taxon>
        <taxon>Pentapetalae</taxon>
        <taxon>rosids</taxon>
        <taxon>malvids</taxon>
        <taxon>Brassicales</taxon>
        <taxon>Brassicaceae</taxon>
        <taxon>Brassiceae</taxon>
        <taxon>Brassica</taxon>
    </lineage>
</organism>
<keyword evidence="3" id="KW-1185">Reference proteome</keyword>
<dbReference type="AlphaFoldDB" id="A0A8X8AZ55"/>
<keyword evidence="1" id="KW-0732">Signal</keyword>
<evidence type="ECO:0000313" key="2">
    <source>
        <dbReference type="EMBL" id="KAG2315922.1"/>
    </source>
</evidence>